<comment type="catalytic activity">
    <reaction evidence="1">
        <text>[glutaredoxin]-dithiol + a hydroperoxide = [glutaredoxin]-disulfide + an alcohol + H2O</text>
        <dbReference type="Rhea" id="RHEA:62624"/>
        <dbReference type="Rhea" id="RHEA-COMP:10729"/>
        <dbReference type="Rhea" id="RHEA-COMP:10730"/>
        <dbReference type="ChEBI" id="CHEBI:15377"/>
        <dbReference type="ChEBI" id="CHEBI:29950"/>
        <dbReference type="ChEBI" id="CHEBI:30879"/>
        <dbReference type="ChEBI" id="CHEBI:35924"/>
        <dbReference type="ChEBI" id="CHEBI:50058"/>
        <dbReference type="EC" id="1.11.1.25"/>
    </reaction>
</comment>
<evidence type="ECO:0000256" key="7">
    <source>
        <dbReference type="ARBA" id="ARBA00031688"/>
    </source>
</evidence>
<dbReference type="EMBL" id="LGRX02017288">
    <property type="protein sequence ID" value="KAK3260961.1"/>
    <property type="molecule type" value="Genomic_DNA"/>
</dbReference>
<keyword evidence="6" id="KW-0560">Oxidoreductase</keyword>
<feature type="domain" description="Redoxin" evidence="8">
    <location>
        <begin position="41"/>
        <end position="123"/>
    </location>
</feature>
<gene>
    <name evidence="9" type="ORF">CYMTET_30110</name>
</gene>
<dbReference type="AlphaFoldDB" id="A0AAE0FL17"/>
<evidence type="ECO:0000256" key="2">
    <source>
        <dbReference type="ARBA" id="ARBA00010505"/>
    </source>
</evidence>
<dbReference type="InterPro" id="IPR013740">
    <property type="entry name" value="Redoxin"/>
</dbReference>
<dbReference type="GO" id="GO:0034599">
    <property type="term" value="P:cellular response to oxidative stress"/>
    <property type="evidence" value="ECO:0007669"/>
    <property type="project" value="InterPro"/>
</dbReference>
<keyword evidence="4" id="KW-0575">Peroxidase</keyword>
<organism evidence="9 10">
    <name type="scientific">Cymbomonas tetramitiformis</name>
    <dbReference type="NCBI Taxonomy" id="36881"/>
    <lineage>
        <taxon>Eukaryota</taxon>
        <taxon>Viridiplantae</taxon>
        <taxon>Chlorophyta</taxon>
        <taxon>Pyramimonadophyceae</taxon>
        <taxon>Pyramimonadales</taxon>
        <taxon>Pyramimonadaceae</taxon>
        <taxon>Cymbomonas</taxon>
    </lineage>
</organism>
<dbReference type="Pfam" id="PF08534">
    <property type="entry name" value="Redoxin"/>
    <property type="match status" value="1"/>
</dbReference>
<dbReference type="PANTHER" id="PTHR10430">
    <property type="entry name" value="PEROXIREDOXIN"/>
    <property type="match status" value="1"/>
</dbReference>
<keyword evidence="10" id="KW-1185">Reference proteome</keyword>
<accession>A0AAE0FL17</accession>
<reference evidence="9 10" key="1">
    <citation type="journal article" date="2015" name="Genome Biol. Evol.">
        <title>Comparative Genomics of a Bacterivorous Green Alga Reveals Evolutionary Causalities and Consequences of Phago-Mixotrophic Mode of Nutrition.</title>
        <authorList>
            <person name="Burns J.A."/>
            <person name="Paasch A."/>
            <person name="Narechania A."/>
            <person name="Kim E."/>
        </authorList>
    </citation>
    <scope>NUCLEOTIDE SEQUENCE [LARGE SCALE GENOMIC DNA]</scope>
    <source>
        <strain evidence="9 10">PLY_AMNH</strain>
    </source>
</reference>
<dbReference type="EC" id="1.11.1.25" evidence="3"/>
<dbReference type="GO" id="GO:0008379">
    <property type="term" value="F:thioredoxin peroxidase activity"/>
    <property type="evidence" value="ECO:0007669"/>
    <property type="project" value="InterPro"/>
</dbReference>
<dbReference type="Proteomes" id="UP001190700">
    <property type="component" value="Unassembled WGS sequence"/>
</dbReference>
<dbReference type="InterPro" id="IPR036249">
    <property type="entry name" value="Thioredoxin-like_sf"/>
</dbReference>
<dbReference type="GO" id="GO:0042744">
    <property type="term" value="P:hydrogen peroxide catabolic process"/>
    <property type="evidence" value="ECO:0007669"/>
    <property type="project" value="TreeGrafter"/>
</dbReference>
<evidence type="ECO:0000256" key="1">
    <source>
        <dbReference type="ARBA" id="ARBA00001711"/>
    </source>
</evidence>
<evidence type="ECO:0000256" key="4">
    <source>
        <dbReference type="ARBA" id="ARBA00022559"/>
    </source>
</evidence>
<evidence type="ECO:0000256" key="3">
    <source>
        <dbReference type="ARBA" id="ARBA00013016"/>
    </source>
</evidence>
<evidence type="ECO:0000256" key="6">
    <source>
        <dbReference type="ARBA" id="ARBA00023002"/>
    </source>
</evidence>
<dbReference type="GO" id="GO:0045454">
    <property type="term" value="P:cell redox homeostasis"/>
    <property type="evidence" value="ECO:0007669"/>
    <property type="project" value="TreeGrafter"/>
</dbReference>
<dbReference type="InterPro" id="IPR037944">
    <property type="entry name" value="PRX5-like"/>
</dbReference>
<evidence type="ECO:0000256" key="5">
    <source>
        <dbReference type="ARBA" id="ARBA00022862"/>
    </source>
</evidence>
<evidence type="ECO:0000259" key="8">
    <source>
        <dbReference type="Pfam" id="PF08534"/>
    </source>
</evidence>
<evidence type="ECO:0000313" key="9">
    <source>
        <dbReference type="EMBL" id="KAK3260961.1"/>
    </source>
</evidence>
<dbReference type="Gene3D" id="3.40.30.10">
    <property type="entry name" value="Glutaredoxin"/>
    <property type="match status" value="1"/>
</dbReference>
<evidence type="ECO:0000313" key="10">
    <source>
        <dbReference type="Proteomes" id="UP001190700"/>
    </source>
</evidence>
<dbReference type="PANTHER" id="PTHR10430:SF16">
    <property type="entry name" value="PEROXIREDOXIN-5, MITOCHONDRIAL"/>
    <property type="match status" value="1"/>
</dbReference>
<name>A0AAE0FL17_9CHLO</name>
<protein>
    <recommendedName>
        <fullName evidence="3">glutaredoxin-dependent peroxiredoxin</fullName>
        <ecNumber evidence="3">1.11.1.25</ecNumber>
    </recommendedName>
    <alternativeName>
        <fullName evidence="7">Glutaredoxin-dependent peroxiredoxin</fullName>
    </alternativeName>
</protein>
<proteinExistence type="inferred from homology"/>
<keyword evidence="5" id="KW-0049">Antioxidant</keyword>
<comment type="similarity">
    <text evidence="2">Belongs to the peroxiredoxin family. Prx5 subfamily.</text>
</comment>
<sequence>MGFTEGSKFPDVTLDYGFPPTPVNMTERLKGKKTIVVGLPGIDEVLIFCVNDGAVMDAWAKSQKIEGSNLTFLADTRAELTKALDIVLDHAGVMQVLGNPRCKRCAYYVEDGTVKLINISEGPNDPAGDSDPSKSCIDYMLERIDNEC</sequence>
<dbReference type="SUPFAM" id="SSF52833">
    <property type="entry name" value="Thioredoxin-like"/>
    <property type="match status" value="1"/>
</dbReference>
<comment type="caution">
    <text evidence="9">The sequence shown here is derived from an EMBL/GenBank/DDBJ whole genome shotgun (WGS) entry which is preliminary data.</text>
</comment>
<dbReference type="GO" id="GO:0005737">
    <property type="term" value="C:cytoplasm"/>
    <property type="evidence" value="ECO:0007669"/>
    <property type="project" value="TreeGrafter"/>
</dbReference>